<proteinExistence type="predicted"/>
<protein>
    <submittedName>
        <fullName evidence="1">Uncharacterized protein</fullName>
    </submittedName>
</protein>
<gene>
    <name evidence="1" type="ORF">VL23_03515</name>
</gene>
<evidence type="ECO:0000313" key="2">
    <source>
        <dbReference type="Proteomes" id="UP000037632"/>
    </source>
</evidence>
<reference evidence="1 2" key="1">
    <citation type="journal article" date="2015" name="Antimicrob. Agents Chemother.">
        <title>Whole-Genome Sequencing Identifies Emergence of a Quinolone Resistance Mutation in a Case of Stenotrophomonas maltophilia Bacteremia.</title>
        <authorList>
            <person name="Pak T.R."/>
            <person name="Altman D.R."/>
            <person name="Attie O."/>
            <person name="Sebra R."/>
            <person name="Hamula C.L."/>
            <person name="Lewis M."/>
            <person name="Deikus G."/>
            <person name="Newman L.C."/>
            <person name="Fang G."/>
            <person name="Hand J."/>
            <person name="Papel G."/>
            <person name="Wallach F."/>
            <person name="Schadt E.E."/>
            <person name="Huprikar S."/>
            <person name="van Bakel H."/>
            <person name="Kasarskis A."/>
            <person name="Bashir A."/>
        </authorList>
    </citation>
    <scope>NUCLEOTIDE SEQUENCE [LARGE SCALE GENOMIC DNA]</scope>
    <source>
        <strain evidence="1 2">ISMMS6</strain>
    </source>
</reference>
<organism evidence="1 2">
    <name type="scientific">Stenotrophomonas maltophilia</name>
    <name type="common">Pseudomonas maltophilia</name>
    <name type="synonym">Xanthomonas maltophilia</name>
    <dbReference type="NCBI Taxonomy" id="40324"/>
    <lineage>
        <taxon>Bacteria</taxon>
        <taxon>Pseudomonadati</taxon>
        <taxon>Pseudomonadota</taxon>
        <taxon>Gammaproteobacteria</taxon>
        <taxon>Lysobacterales</taxon>
        <taxon>Lysobacteraceae</taxon>
        <taxon>Stenotrophomonas</taxon>
        <taxon>Stenotrophomonas maltophilia group</taxon>
    </lineage>
</organism>
<dbReference type="AlphaFoldDB" id="A0AB34TI08"/>
<dbReference type="EMBL" id="JZIW01000001">
    <property type="protein sequence ID" value="KOO82368.1"/>
    <property type="molecule type" value="Genomic_DNA"/>
</dbReference>
<dbReference type="Proteomes" id="UP000037632">
    <property type="component" value="Unassembled WGS sequence"/>
</dbReference>
<sequence>MIFLRIEVFRLAAFHFECHRASHRSPHALTTSQNDRNPQVSDYQICFCVASVIAHKGSPLRLDPAAKWRKCVPNYLLPEFTAQVYPCLTCDDVSLCITLGGYPLVPKFIDLLAIRWITVVKIFLKQSSLL</sequence>
<comment type="caution">
    <text evidence="1">The sequence shown here is derived from an EMBL/GenBank/DDBJ whole genome shotgun (WGS) entry which is preliminary data.</text>
</comment>
<accession>A0AB34TI08</accession>
<evidence type="ECO:0000313" key="1">
    <source>
        <dbReference type="EMBL" id="KOO82368.1"/>
    </source>
</evidence>
<name>A0AB34TI08_STEMA</name>